<sequence length="275" mass="31540">MSIVETLERDQPRFHWGGTQSWNAAPETLREIEGSVSKGMRTLETGCGASTIVFASKGAHHTVISPTHDEHKRVLSYLREIGIDNPHLEFAAGFSDDVLPRISNHPERLAEWDAWFANNLGVGATSEISSSSDHVELWKDGAERIFDYIFIDGAHSFPYPVIDWHYATRVLKVGGHLLLDDIPIPAVACVYRYMISDPSWRLINILDNRVAAFELVAEPAPEDYTLQRYNRRPDFGFLPLHQRSYMLIATEVRRMRRELGNRMPGLRQHWRRLHQ</sequence>
<name>A0A1H8WWF6_9HYPH</name>
<reference evidence="2 4" key="3">
    <citation type="submission" date="2016-10" db="EMBL/GenBank/DDBJ databases">
        <authorList>
            <person name="Varghese N."/>
            <person name="Submissions S."/>
        </authorList>
    </citation>
    <scope>NUCLEOTIDE SEQUENCE [LARGE SCALE GENOMIC DNA]</scope>
    <source>
        <strain evidence="2 4">CGMCC 1.7071</strain>
    </source>
</reference>
<dbReference type="Pfam" id="PF13578">
    <property type="entry name" value="Methyltransf_24"/>
    <property type="match status" value="1"/>
</dbReference>
<reference evidence="3" key="2">
    <citation type="submission" date="2016-10" db="EMBL/GenBank/DDBJ databases">
        <authorList>
            <person name="Wibberg D."/>
        </authorList>
    </citation>
    <scope>NUCLEOTIDE SEQUENCE [LARGE SCALE GENOMIC DNA]</scope>
</reference>
<dbReference type="OrthoDB" id="8428833at2"/>
<evidence type="ECO:0000313" key="1">
    <source>
        <dbReference type="EMBL" id="SEI21825.1"/>
    </source>
</evidence>
<dbReference type="AlphaFoldDB" id="A0A1H8WWF6"/>
<keyword evidence="4" id="KW-1185">Reference proteome</keyword>
<organism evidence="1 3">
    <name type="scientific">Rhizobium tibeticum</name>
    <dbReference type="NCBI Taxonomy" id="501024"/>
    <lineage>
        <taxon>Bacteria</taxon>
        <taxon>Pseudomonadati</taxon>
        <taxon>Pseudomonadota</taxon>
        <taxon>Alphaproteobacteria</taxon>
        <taxon>Hyphomicrobiales</taxon>
        <taxon>Rhizobiaceae</taxon>
        <taxon>Rhizobium/Agrobacterium group</taxon>
        <taxon>Rhizobium</taxon>
    </lineage>
</organism>
<dbReference type="STRING" id="501024.RTCCBAU85039_6736"/>
<proteinExistence type="predicted"/>
<dbReference type="InterPro" id="IPR029063">
    <property type="entry name" value="SAM-dependent_MTases_sf"/>
</dbReference>
<dbReference type="EMBL" id="FNXB01000097">
    <property type="protein sequence ID" value="SEI21825.1"/>
    <property type="molecule type" value="Genomic_DNA"/>
</dbReference>
<evidence type="ECO:0000313" key="3">
    <source>
        <dbReference type="Proteomes" id="UP000183063"/>
    </source>
</evidence>
<accession>A0A1H8WWF6</accession>
<dbReference type="Proteomes" id="UP000183063">
    <property type="component" value="Unassembled WGS sequence"/>
</dbReference>
<dbReference type="Proteomes" id="UP000198939">
    <property type="component" value="Unassembled WGS sequence"/>
</dbReference>
<dbReference type="EMBL" id="FOCV01000083">
    <property type="protein sequence ID" value="SEP32040.1"/>
    <property type="molecule type" value="Genomic_DNA"/>
</dbReference>
<evidence type="ECO:0000313" key="2">
    <source>
        <dbReference type="EMBL" id="SEP32040.1"/>
    </source>
</evidence>
<gene>
    <name evidence="1" type="ORF">RTCCBAU85039_6736</name>
    <name evidence="2" type="ORF">SAMN05216228_10832</name>
</gene>
<dbReference type="RefSeq" id="WP_093041838.1">
    <property type="nucleotide sequence ID" value="NZ_FNXB01000097.1"/>
</dbReference>
<reference evidence="1" key="1">
    <citation type="submission" date="2016-10" db="EMBL/GenBank/DDBJ databases">
        <authorList>
            <person name="de Groot N.N."/>
        </authorList>
    </citation>
    <scope>NUCLEOTIDE SEQUENCE [LARGE SCALE GENOMIC DNA]</scope>
    <source>
        <strain evidence="1">CCBAU85039</strain>
    </source>
</reference>
<dbReference type="Gene3D" id="3.40.50.150">
    <property type="entry name" value="Vaccinia Virus protein VP39"/>
    <property type="match status" value="1"/>
</dbReference>
<dbReference type="SUPFAM" id="SSF53335">
    <property type="entry name" value="S-adenosyl-L-methionine-dependent methyltransferases"/>
    <property type="match status" value="1"/>
</dbReference>
<evidence type="ECO:0000313" key="4">
    <source>
        <dbReference type="Proteomes" id="UP000198939"/>
    </source>
</evidence>
<protein>
    <submittedName>
        <fullName evidence="1">Uncharacterized protein</fullName>
    </submittedName>
</protein>